<evidence type="ECO:0000313" key="1">
    <source>
        <dbReference type="EMBL" id="KAK9027328.1"/>
    </source>
</evidence>
<comment type="caution">
    <text evidence="1">The sequence shown here is derived from an EMBL/GenBank/DDBJ whole genome shotgun (WGS) entry which is preliminary data.</text>
</comment>
<gene>
    <name evidence="1" type="ORF">V6N11_067166</name>
</gene>
<reference evidence="1 2" key="1">
    <citation type="journal article" date="2024" name="G3 (Bethesda)">
        <title>Genome assembly of Hibiscus sabdariffa L. provides insights into metabolisms of medicinal natural products.</title>
        <authorList>
            <person name="Kim T."/>
        </authorList>
    </citation>
    <scope>NUCLEOTIDE SEQUENCE [LARGE SCALE GENOMIC DNA]</scope>
    <source>
        <strain evidence="1">TK-2024</strain>
        <tissue evidence="1">Old leaves</tissue>
    </source>
</reference>
<organism evidence="1 2">
    <name type="scientific">Hibiscus sabdariffa</name>
    <name type="common">roselle</name>
    <dbReference type="NCBI Taxonomy" id="183260"/>
    <lineage>
        <taxon>Eukaryota</taxon>
        <taxon>Viridiplantae</taxon>
        <taxon>Streptophyta</taxon>
        <taxon>Embryophyta</taxon>
        <taxon>Tracheophyta</taxon>
        <taxon>Spermatophyta</taxon>
        <taxon>Magnoliopsida</taxon>
        <taxon>eudicotyledons</taxon>
        <taxon>Gunneridae</taxon>
        <taxon>Pentapetalae</taxon>
        <taxon>rosids</taxon>
        <taxon>malvids</taxon>
        <taxon>Malvales</taxon>
        <taxon>Malvaceae</taxon>
        <taxon>Malvoideae</taxon>
        <taxon>Hibiscus</taxon>
    </lineage>
</organism>
<proteinExistence type="predicted"/>
<accession>A0ABR2SPW3</accession>
<sequence>MRSSFAVFCPDFKSASQLREKAEGSSISENRFDRVSNGIVDALKDFEHTLEMGVDKTCRSVAELVYAIQEPIGSSWVPKEVAQGIHKLNFQKIGDKDHIAICTDISSESMKLGGLIARICRMTIKDNNEERASTFQ</sequence>
<evidence type="ECO:0000313" key="2">
    <source>
        <dbReference type="Proteomes" id="UP001396334"/>
    </source>
</evidence>
<keyword evidence="2" id="KW-1185">Reference proteome</keyword>
<dbReference type="EMBL" id="JBBPBN010000012">
    <property type="protein sequence ID" value="KAK9027328.1"/>
    <property type="molecule type" value="Genomic_DNA"/>
</dbReference>
<protein>
    <submittedName>
        <fullName evidence="1">Uncharacterized protein</fullName>
    </submittedName>
</protein>
<name>A0ABR2SPW3_9ROSI</name>
<dbReference type="Proteomes" id="UP001396334">
    <property type="component" value="Unassembled WGS sequence"/>
</dbReference>